<name>A0A9D1UIB4_9BACT</name>
<evidence type="ECO:0000313" key="2">
    <source>
        <dbReference type="Proteomes" id="UP000824267"/>
    </source>
</evidence>
<dbReference type="EMBL" id="DXGG01000168">
    <property type="protein sequence ID" value="HIW87676.1"/>
    <property type="molecule type" value="Genomic_DNA"/>
</dbReference>
<evidence type="ECO:0000313" key="1">
    <source>
        <dbReference type="EMBL" id="HIW87676.1"/>
    </source>
</evidence>
<dbReference type="Gene3D" id="3.30.2020.40">
    <property type="entry name" value="Uncharacterised protein PF10387, DUF2442"/>
    <property type="match status" value="1"/>
</dbReference>
<proteinExistence type="predicted"/>
<dbReference type="AlphaFoldDB" id="A0A9D1UIB4"/>
<sequence length="146" mass="17219">MEKITRIWLTDSEIWIQTEDGRTASESFADYPRLRYATRVQRESYTYDAFGIHWEELEEDLSFEGFFRKKEYTPLYRLFMEHPELNASAVARRMGLSQSLFAQYICGAKKPSEKRYREILKTIHDIGKELESINDVSGKVEYALSV</sequence>
<comment type="caution">
    <text evidence="1">The sequence shown here is derived from an EMBL/GenBank/DDBJ whole genome shotgun (WGS) entry which is preliminary data.</text>
</comment>
<reference evidence="1" key="1">
    <citation type="journal article" date="2021" name="PeerJ">
        <title>Extensive microbial diversity within the chicken gut microbiome revealed by metagenomics and culture.</title>
        <authorList>
            <person name="Gilroy R."/>
            <person name="Ravi A."/>
            <person name="Getino M."/>
            <person name="Pursley I."/>
            <person name="Horton D.L."/>
            <person name="Alikhan N.F."/>
            <person name="Baker D."/>
            <person name="Gharbi K."/>
            <person name="Hall N."/>
            <person name="Watson M."/>
            <person name="Adriaenssens E.M."/>
            <person name="Foster-Nyarko E."/>
            <person name="Jarju S."/>
            <person name="Secka A."/>
            <person name="Antonio M."/>
            <person name="Oren A."/>
            <person name="Chaudhuri R.R."/>
            <person name="La Ragione R."/>
            <person name="Hildebrand F."/>
            <person name="Pallen M.J."/>
        </authorList>
    </citation>
    <scope>NUCLEOTIDE SEQUENCE</scope>
    <source>
        <strain evidence="1">Gambia16-930</strain>
    </source>
</reference>
<reference evidence="1" key="2">
    <citation type="submission" date="2021-04" db="EMBL/GenBank/DDBJ databases">
        <authorList>
            <person name="Gilroy R."/>
        </authorList>
    </citation>
    <scope>NUCLEOTIDE SEQUENCE</scope>
    <source>
        <strain evidence="1">Gambia16-930</strain>
    </source>
</reference>
<protein>
    <submittedName>
        <fullName evidence="1">DUF2442 domain-containing protein</fullName>
    </submittedName>
</protein>
<dbReference type="InterPro" id="IPR018841">
    <property type="entry name" value="DUF2442"/>
</dbReference>
<dbReference type="Proteomes" id="UP000824267">
    <property type="component" value="Unassembled WGS sequence"/>
</dbReference>
<dbReference type="Pfam" id="PF10387">
    <property type="entry name" value="DUF2442"/>
    <property type="match status" value="1"/>
</dbReference>
<accession>A0A9D1UIB4</accession>
<gene>
    <name evidence="1" type="ORF">IAC47_05320</name>
</gene>
<organism evidence="1 2">
    <name type="scientific">Candidatus Onthomorpha intestinigallinarum</name>
    <dbReference type="NCBI Taxonomy" id="2840880"/>
    <lineage>
        <taxon>Bacteria</taxon>
        <taxon>Pseudomonadati</taxon>
        <taxon>Bacteroidota</taxon>
        <taxon>Bacteroidia</taxon>
        <taxon>Bacteroidales</taxon>
        <taxon>Candidatus Onthomorpha</taxon>
    </lineage>
</organism>